<feature type="non-terminal residue" evidence="1">
    <location>
        <position position="226"/>
    </location>
</feature>
<name>A0ACA9Q8N5_9GLOM</name>
<dbReference type="Proteomes" id="UP000789525">
    <property type="component" value="Unassembled WGS sequence"/>
</dbReference>
<reference evidence="1" key="1">
    <citation type="submission" date="2021-06" db="EMBL/GenBank/DDBJ databases">
        <authorList>
            <person name="Kallberg Y."/>
            <person name="Tangrot J."/>
            <person name="Rosling A."/>
        </authorList>
    </citation>
    <scope>NUCLEOTIDE SEQUENCE</scope>
    <source>
        <strain evidence="1">CL356</strain>
    </source>
</reference>
<organism evidence="1 2">
    <name type="scientific">Acaulospora colombiana</name>
    <dbReference type="NCBI Taxonomy" id="27376"/>
    <lineage>
        <taxon>Eukaryota</taxon>
        <taxon>Fungi</taxon>
        <taxon>Fungi incertae sedis</taxon>
        <taxon>Mucoromycota</taxon>
        <taxon>Glomeromycotina</taxon>
        <taxon>Glomeromycetes</taxon>
        <taxon>Diversisporales</taxon>
        <taxon>Acaulosporaceae</taxon>
        <taxon>Acaulospora</taxon>
    </lineage>
</organism>
<comment type="caution">
    <text evidence="1">The sequence shown here is derived from an EMBL/GenBank/DDBJ whole genome shotgun (WGS) entry which is preliminary data.</text>
</comment>
<keyword evidence="2" id="KW-1185">Reference proteome</keyword>
<dbReference type="EMBL" id="CAJVPT010047960">
    <property type="protein sequence ID" value="CAG8741130.1"/>
    <property type="molecule type" value="Genomic_DNA"/>
</dbReference>
<evidence type="ECO:0000313" key="1">
    <source>
        <dbReference type="EMBL" id="CAG8741130.1"/>
    </source>
</evidence>
<proteinExistence type="predicted"/>
<protein>
    <submittedName>
        <fullName evidence="1">11828_t:CDS:1</fullName>
    </submittedName>
</protein>
<accession>A0ACA9Q8N5</accession>
<sequence length="226" mass="24597">MTVSTNRYSALLQESTGHESTPTLVGLSTSKSPGPQAVASVVTQNQSVLFNGTKFPPGSRAPSLPTGLTWENFFIIHYLQAAPLSRTFLHSNGERSFAAVYLGEHANACGEGASTYTLLPLSLPHVAPPQDLQDKLLKLISESIDPVSVKIINDKFGHKAAFVQAKSQEDADILLKATLRLEGRLLRLERARAHRALALSFTRPSGIVSKIRIIRGTDKYVQTHTK</sequence>
<gene>
    <name evidence="1" type="ORF">ACOLOM_LOCUS12182</name>
</gene>
<evidence type="ECO:0000313" key="2">
    <source>
        <dbReference type="Proteomes" id="UP000789525"/>
    </source>
</evidence>